<dbReference type="SUPFAM" id="SSF53474">
    <property type="entry name" value="alpha/beta-Hydrolases"/>
    <property type="match status" value="1"/>
</dbReference>
<organism evidence="1 2">
    <name type="scientific">Leptomonas pyrrhocoris</name>
    <name type="common">Firebug parasite</name>
    <dbReference type="NCBI Taxonomy" id="157538"/>
    <lineage>
        <taxon>Eukaryota</taxon>
        <taxon>Discoba</taxon>
        <taxon>Euglenozoa</taxon>
        <taxon>Kinetoplastea</taxon>
        <taxon>Metakinetoplastina</taxon>
        <taxon>Trypanosomatida</taxon>
        <taxon>Trypanosomatidae</taxon>
        <taxon>Leishmaniinae</taxon>
        <taxon>Leptomonas</taxon>
    </lineage>
</organism>
<dbReference type="AlphaFoldDB" id="A0A0N0DS14"/>
<dbReference type="OrthoDB" id="2112891at2759"/>
<keyword evidence="1" id="KW-0378">Hydrolase</keyword>
<dbReference type="PANTHER" id="PTHR48098">
    <property type="entry name" value="ENTEROCHELIN ESTERASE-RELATED"/>
    <property type="match status" value="1"/>
</dbReference>
<sequence>MTSNPALSSEALAFRRDTCLMAKHITAICGLPSNPVKEGVTYDGDADGTVHYQFYFPNASTVSVVTFDTTVSLEKSAEKGVWTGTGHYPPGLQCLNLFVNGHDVCSPYLPFAYNYSRPINYIDVPPVDLEHCYYLMRPRIEYGTVAHDLFSTSEDTQEALLIYLPPSYRKTANATRRYPVLYLQHGLGENENAWVQHGKLNIIADNLIADGKMTEMIIVMGNGMMYTQDGVVDPFGYVDRLVKNVIPYVDGNYRTLADRNYRAMAGLSMGSTQATYATMQNPHLFSAVGIFCGFLQLNWSNEVAKREEYFAEFKANPQAYRDAMKVIFRAMGDTDSYIRIFEDDNKILDSLGFKEDVRKMYAGAHSWQVWRMCATDFLPLLFKG</sequence>
<evidence type="ECO:0000313" key="2">
    <source>
        <dbReference type="Proteomes" id="UP000037923"/>
    </source>
</evidence>
<proteinExistence type="predicted"/>
<accession>A0A0N0DS14</accession>
<dbReference type="InterPro" id="IPR000801">
    <property type="entry name" value="Esterase-like"/>
</dbReference>
<keyword evidence="2" id="KW-1185">Reference proteome</keyword>
<gene>
    <name evidence="1" type="ORF">ABB37_08566</name>
</gene>
<evidence type="ECO:0000313" key="1">
    <source>
        <dbReference type="EMBL" id="KPA75261.1"/>
    </source>
</evidence>
<protein>
    <submittedName>
        <fullName evidence="1">Endo-14-beta-xylanase z-like protein</fullName>
    </submittedName>
</protein>
<dbReference type="InterPro" id="IPR029058">
    <property type="entry name" value="AB_hydrolase_fold"/>
</dbReference>
<dbReference type="Proteomes" id="UP000037923">
    <property type="component" value="Unassembled WGS sequence"/>
</dbReference>
<dbReference type="Gene3D" id="3.40.50.1820">
    <property type="entry name" value="alpha/beta hydrolase"/>
    <property type="match status" value="1"/>
</dbReference>
<dbReference type="EMBL" id="LGTL01000025">
    <property type="protein sequence ID" value="KPA75261.1"/>
    <property type="molecule type" value="Genomic_DNA"/>
</dbReference>
<dbReference type="RefSeq" id="XP_015653700.1">
    <property type="nucleotide sequence ID" value="XM_015807618.1"/>
</dbReference>
<dbReference type="GeneID" id="26908850"/>
<keyword evidence="1" id="KW-0326">Glycosidase</keyword>
<dbReference type="InterPro" id="IPR050583">
    <property type="entry name" value="Mycobacterial_A85_antigen"/>
</dbReference>
<reference evidence="1 2" key="1">
    <citation type="submission" date="2015-07" db="EMBL/GenBank/DDBJ databases">
        <title>High-quality genome of monoxenous trypanosomatid Leptomonas pyrrhocoris.</title>
        <authorList>
            <person name="Flegontov P."/>
            <person name="Butenko A."/>
            <person name="Firsov S."/>
            <person name="Vlcek C."/>
            <person name="Logacheva M.D."/>
            <person name="Field M."/>
            <person name="Filatov D."/>
            <person name="Flegontova O."/>
            <person name="Gerasimov E."/>
            <person name="Jackson A.P."/>
            <person name="Kelly S."/>
            <person name="Opperdoes F."/>
            <person name="O'Reilly A."/>
            <person name="Votypka J."/>
            <person name="Yurchenko V."/>
            <person name="Lukes J."/>
        </authorList>
    </citation>
    <scope>NUCLEOTIDE SEQUENCE [LARGE SCALE GENOMIC DNA]</scope>
    <source>
        <strain evidence="1">H10</strain>
    </source>
</reference>
<keyword evidence="1" id="KW-0858">Xylan degradation</keyword>
<dbReference type="Pfam" id="PF00756">
    <property type="entry name" value="Esterase"/>
    <property type="match status" value="1"/>
</dbReference>
<dbReference type="VEuPathDB" id="TriTrypDB:LpyrH10_25_0640"/>
<dbReference type="GO" id="GO:0045493">
    <property type="term" value="P:xylan catabolic process"/>
    <property type="evidence" value="ECO:0007669"/>
    <property type="project" value="UniProtKB-KW"/>
</dbReference>
<name>A0A0N0DS14_LEPPY</name>
<dbReference type="SUPFAM" id="SSF81296">
    <property type="entry name" value="E set domains"/>
    <property type="match status" value="1"/>
</dbReference>
<comment type="caution">
    <text evidence="1">The sequence shown here is derived from an EMBL/GenBank/DDBJ whole genome shotgun (WGS) entry which is preliminary data.</text>
</comment>
<keyword evidence="1" id="KW-0624">Polysaccharide degradation</keyword>
<dbReference type="InterPro" id="IPR014756">
    <property type="entry name" value="Ig_E-set"/>
</dbReference>
<dbReference type="GO" id="GO:0016798">
    <property type="term" value="F:hydrolase activity, acting on glycosyl bonds"/>
    <property type="evidence" value="ECO:0007669"/>
    <property type="project" value="UniProtKB-KW"/>
</dbReference>
<keyword evidence="1" id="KW-0119">Carbohydrate metabolism</keyword>